<dbReference type="RefSeq" id="WP_358475036.1">
    <property type="nucleotide sequence ID" value="NZ_JBEZAE010000006.1"/>
</dbReference>
<accession>A0ABV3C8J3</accession>
<feature type="compositionally biased region" description="Basic and acidic residues" evidence="1">
    <location>
        <begin position="384"/>
        <end position="413"/>
    </location>
</feature>
<name>A0ABV3C8J3_9ACTN</name>
<gene>
    <name evidence="2" type="ORF">AB0A88_13255</name>
</gene>
<feature type="region of interest" description="Disordered" evidence="1">
    <location>
        <begin position="111"/>
        <end position="138"/>
    </location>
</feature>
<feature type="region of interest" description="Disordered" evidence="1">
    <location>
        <begin position="437"/>
        <end position="524"/>
    </location>
</feature>
<proteinExistence type="predicted"/>
<sequence>MPPRSRELSVSATVASGRGSGEGLAGDGVVVAEGDVALGVLDEGAALGDVDDLLLELGGLVTGFAERDGHAVRDPVLDALEVAAEVHLLEEGGLVVGAELADRDRGPLGQRVRVAGGEQPPAVAERPPERGDGLPGGARGLAERPDGLAEVVVVPVAVGDPVGVPVERLHRSQDVRGDLQHQHAALCVDAHEDRGDDLLAPAADPDAEEVTAGLAALLDGARAVQLEALRGVGGGGAGRQAVDGQEDDLVDLQLAQPVPYCGLDLRRTVRGGHAQPLHERDDVPHDRAVVEGLGRLGVEVLAGAQLDGERPGLVRGSGAAERVFGAVHDEPRVLLDADPVAQPAGAATLGLLGRVGTQVGEAVPGELLGERPGELAALGRHRPGHEQRHGDGDPHLHRADAEHPLGGEAERGPGELARLGYLAEELVAGLVVAEAQQEQEQRRLDEEDPPVPAQEEGGDGAPEGRGGGPAADPAGEAEHEEGHDQEDDQALGEREGDDPEGEDAGGPGEFDPAGAQRVREDAARVEAEGGCGEALLVDVQLLDDGVPEAVVEVGAGAEQAGRLARGR</sequence>
<evidence type="ECO:0000313" key="3">
    <source>
        <dbReference type="Proteomes" id="UP001551329"/>
    </source>
</evidence>
<feature type="compositionally biased region" description="Acidic residues" evidence="1">
    <location>
        <begin position="483"/>
        <end position="503"/>
    </location>
</feature>
<dbReference type="EMBL" id="JBEZAE010000006">
    <property type="protein sequence ID" value="MEU7071098.1"/>
    <property type="molecule type" value="Genomic_DNA"/>
</dbReference>
<feature type="region of interest" description="Disordered" evidence="1">
    <location>
        <begin position="381"/>
        <end position="413"/>
    </location>
</feature>
<feature type="compositionally biased region" description="Gly residues" evidence="1">
    <location>
        <begin position="459"/>
        <end position="469"/>
    </location>
</feature>
<evidence type="ECO:0000256" key="1">
    <source>
        <dbReference type="SAM" id="MobiDB-lite"/>
    </source>
</evidence>
<dbReference type="InterPro" id="IPR053786">
    <property type="entry name" value="LEPRxLL_CS"/>
</dbReference>
<reference evidence="2 3" key="1">
    <citation type="submission" date="2024-06" db="EMBL/GenBank/DDBJ databases">
        <title>The Natural Products Discovery Center: Release of the First 8490 Sequenced Strains for Exploring Actinobacteria Biosynthetic Diversity.</title>
        <authorList>
            <person name="Kalkreuter E."/>
            <person name="Kautsar S.A."/>
            <person name="Yang D."/>
            <person name="Bader C.D."/>
            <person name="Teijaro C.N."/>
            <person name="Fluegel L."/>
            <person name="Davis C.M."/>
            <person name="Simpson J.R."/>
            <person name="Lauterbach L."/>
            <person name="Steele A.D."/>
            <person name="Gui C."/>
            <person name="Meng S."/>
            <person name="Li G."/>
            <person name="Viehrig K."/>
            <person name="Ye F."/>
            <person name="Su P."/>
            <person name="Kiefer A.F."/>
            <person name="Nichols A."/>
            <person name="Cepeda A.J."/>
            <person name="Yan W."/>
            <person name="Fan B."/>
            <person name="Jiang Y."/>
            <person name="Adhikari A."/>
            <person name="Zheng C.-J."/>
            <person name="Schuster L."/>
            <person name="Cowan T.M."/>
            <person name="Smanski M.J."/>
            <person name="Chevrette M.G."/>
            <person name="De Carvalho L.P.S."/>
            <person name="Shen B."/>
        </authorList>
    </citation>
    <scope>NUCLEOTIDE SEQUENCE [LARGE SCALE GENOMIC DNA]</scope>
    <source>
        <strain evidence="2 3">NPDC045974</strain>
    </source>
</reference>
<evidence type="ECO:0000313" key="2">
    <source>
        <dbReference type="EMBL" id="MEU7071098.1"/>
    </source>
</evidence>
<organism evidence="2 3">
    <name type="scientific">Streptomyces narbonensis</name>
    <dbReference type="NCBI Taxonomy" id="67333"/>
    <lineage>
        <taxon>Bacteria</taxon>
        <taxon>Bacillati</taxon>
        <taxon>Actinomycetota</taxon>
        <taxon>Actinomycetes</taxon>
        <taxon>Kitasatosporales</taxon>
        <taxon>Streptomycetaceae</taxon>
        <taxon>Streptomyces</taxon>
    </lineage>
</organism>
<dbReference type="Proteomes" id="UP001551329">
    <property type="component" value="Unassembled WGS sequence"/>
</dbReference>
<keyword evidence="3" id="KW-1185">Reference proteome</keyword>
<feature type="region of interest" description="Disordered" evidence="1">
    <location>
        <begin position="1"/>
        <end position="23"/>
    </location>
</feature>
<comment type="caution">
    <text evidence="2">The sequence shown here is derived from an EMBL/GenBank/DDBJ whole genome shotgun (WGS) entry which is preliminary data.</text>
</comment>
<protein>
    <submittedName>
        <fullName evidence="2">LEPR-XLL domain-containing protein</fullName>
    </submittedName>
</protein>
<dbReference type="NCBIfam" id="NF012209">
    <property type="entry name" value="LEPR-8K"/>
    <property type="match status" value="1"/>
</dbReference>